<comment type="similarity">
    <text evidence="7 10">Belongs to the fluoride channel Fluc/FEX (TC 1.A.43) family.</text>
</comment>
<dbReference type="GO" id="GO:0140114">
    <property type="term" value="P:cellular detoxification of fluoride"/>
    <property type="evidence" value="ECO:0007669"/>
    <property type="project" value="UniProtKB-UniRule"/>
</dbReference>
<comment type="caution">
    <text evidence="11">The sequence shown here is derived from an EMBL/GenBank/DDBJ whole genome shotgun (WGS) entry which is preliminary data.</text>
</comment>
<protein>
    <recommendedName>
        <fullName evidence="10">Fluoride-specific ion channel FluC</fullName>
    </recommendedName>
</protein>
<keyword evidence="12" id="KW-1185">Reference proteome</keyword>
<name>A0A7C8BN21_9MICO</name>
<sequence>MTAFVGILTALAGGLGAACRMFVDAALNRRPRTIPIGTFGVNVTACLAMGLVSGVALAAPGDTVWLGVIGTGLLGGYSTFSTAMVESARLLRAGRVRAGLAHGLGMLLVSLVALLAGQGTGLVLLC</sequence>
<comment type="catalytic activity">
    <reaction evidence="8">
        <text>fluoride(in) = fluoride(out)</text>
        <dbReference type="Rhea" id="RHEA:76159"/>
        <dbReference type="ChEBI" id="CHEBI:17051"/>
    </reaction>
    <physiologicalReaction direction="left-to-right" evidence="8">
        <dbReference type="Rhea" id="RHEA:76160"/>
    </physiologicalReaction>
</comment>
<keyword evidence="5 10" id="KW-0472">Membrane</keyword>
<accession>A0A7C8BN21</accession>
<evidence type="ECO:0000256" key="9">
    <source>
        <dbReference type="ARBA" id="ARBA00049940"/>
    </source>
</evidence>
<dbReference type="GO" id="GO:0005886">
    <property type="term" value="C:plasma membrane"/>
    <property type="evidence" value="ECO:0007669"/>
    <property type="project" value="UniProtKB-SubCell"/>
</dbReference>
<evidence type="ECO:0000313" key="12">
    <source>
        <dbReference type="Proteomes" id="UP000481339"/>
    </source>
</evidence>
<evidence type="ECO:0000256" key="8">
    <source>
        <dbReference type="ARBA" id="ARBA00035585"/>
    </source>
</evidence>
<reference evidence="11 12" key="1">
    <citation type="submission" date="2019-09" db="EMBL/GenBank/DDBJ databases">
        <title>Phylogeny of genus Pseudoclavibacter and closely related genus.</title>
        <authorList>
            <person name="Li Y."/>
        </authorList>
    </citation>
    <scope>NUCLEOTIDE SEQUENCE [LARGE SCALE GENOMIC DNA]</scope>
    <source>
        <strain evidence="11 12">JCM 16921</strain>
    </source>
</reference>
<keyword evidence="10" id="KW-0479">Metal-binding</keyword>
<dbReference type="RefSeq" id="WP_158036433.1">
    <property type="nucleotide sequence ID" value="NZ_BAAAZV010000020.1"/>
</dbReference>
<keyword evidence="10" id="KW-0915">Sodium</keyword>
<organism evidence="11 12">
    <name type="scientific">Pseudoclavibacter caeni</name>
    <dbReference type="NCBI Taxonomy" id="908846"/>
    <lineage>
        <taxon>Bacteria</taxon>
        <taxon>Bacillati</taxon>
        <taxon>Actinomycetota</taxon>
        <taxon>Actinomycetes</taxon>
        <taxon>Micrococcales</taxon>
        <taxon>Microbacteriaceae</taxon>
        <taxon>Pseudoclavibacter</taxon>
    </lineage>
</organism>
<dbReference type="PANTHER" id="PTHR28259">
    <property type="entry name" value="FLUORIDE EXPORT PROTEIN 1-RELATED"/>
    <property type="match status" value="1"/>
</dbReference>
<evidence type="ECO:0000256" key="6">
    <source>
        <dbReference type="ARBA" id="ARBA00023303"/>
    </source>
</evidence>
<gene>
    <name evidence="10" type="primary">fluC</name>
    <name evidence="10" type="synonym">crcB</name>
    <name evidence="11" type="ORF">F8O02_06490</name>
</gene>
<evidence type="ECO:0000256" key="10">
    <source>
        <dbReference type="HAMAP-Rule" id="MF_00454"/>
    </source>
</evidence>
<keyword evidence="4 10" id="KW-1133">Transmembrane helix</keyword>
<dbReference type="GO" id="GO:0062054">
    <property type="term" value="F:fluoride channel activity"/>
    <property type="evidence" value="ECO:0007669"/>
    <property type="project" value="UniProtKB-UniRule"/>
</dbReference>
<dbReference type="OrthoDB" id="5148600at2"/>
<comment type="subcellular location">
    <subcellularLocation>
        <location evidence="1 10">Cell membrane</location>
        <topology evidence="1 10">Multi-pass membrane protein</topology>
    </subcellularLocation>
</comment>
<keyword evidence="10" id="KW-0813">Transport</keyword>
<proteinExistence type="inferred from homology"/>
<dbReference type="HAMAP" id="MF_00454">
    <property type="entry name" value="FluC"/>
    <property type="match status" value="1"/>
</dbReference>
<feature type="binding site" evidence="10">
    <location>
        <position position="75"/>
    </location>
    <ligand>
        <name>Na(+)</name>
        <dbReference type="ChEBI" id="CHEBI:29101"/>
        <note>structural</note>
    </ligand>
</feature>
<dbReference type="EMBL" id="WBKA01000004">
    <property type="protein sequence ID" value="KAB1631964.1"/>
    <property type="molecule type" value="Genomic_DNA"/>
</dbReference>
<feature type="transmembrane region" description="Helical" evidence="10">
    <location>
        <begin position="39"/>
        <end position="58"/>
    </location>
</feature>
<evidence type="ECO:0000256" key="1">
    <source>
        <dbReference type="ARBA" id="ARBA00004651"/>
    </source>
</evidence>
<comment type="function">
    <text evidence="9 10">Fluoride-specific ion channel. Important for reducing fluoride concentration in the cell, thus reducing its toxicity.</text>
</comment>
<feature type="transmembrane region" description="Helical" evidence="10">
    <location>
        <begin position="106"/>
        <end position="125"/>
    </location>
</feature>
<keyword evidence="2 10" id="KW-1003">Cell membrane</keyword>
<dbReference type="Proteomes" id="UP000481339">
    <property type="component" value="Unassembled WGS sequence"/>
</dbReference>
<dbReference type="GO" id="GO:0046872">
    <property type="term" value="F:metal ion binding"/>
    <property type="evidence" value="ECO:0007669"/>
    <property type="project" value="UniProtKB-KW"/>
</dbReference>
<dbReference type="Pfam" id="PF02537">
    <property type="entry name" value="CRCB"/>
    <property type="match status" value="1"/>
</dbReference>
<feature type="binding site" evidence="10">
    <location>
        <position position="78"/>
    </location>
    <ligand>
        <name>Na(+)</name>
        <dbReference type="ChEBI" id="CHEBI:29101"/>
        <note>structural</note>
    </ligand>
</feature>
<evidence type="ECO:0000256" key="3">
    <source>
        <dbReference type="ARBA" id="ARBA00022692"/>
    </source>
</evidence>
<comment type="activity regulation">
    <text evidence="10">Na(+) is not transported, but it plays an essential structural role and its presence is essential for fluoride channel function.</text>
</comment>
<dbReference type="AlphaFoldDB" id="A0A7C8BN21"/>
<keyword evidence="6 10" id="KW-0407">Ion channel</keyword>
<evidence type="ECO:0000256" key="7">
    <source>
        <dbReference type="ARBA" id="ARBA00035120"/>
    </source>
</evidence>
<keyword evidence="10" id="KW-0406">Ion transport</keyword>
<dbReference type="PANTHER" id="PTHR28259:SF1">
    <property type="entry name" value="FLUORIDE EXPORT PROTEIN 1-RELATED"/>
    <property type="match status" value="1"/>
</dbReference>
<feature type="transmembrane region" description="Helical" evidence="10">
    <location>
        <begin position="6"/>
        <end position="27"/>
    </location>
</feature>
<keyword evidence="3 10" id="KW-0812">Transmembrane</keyword>
<evidence type="ECO:0000256" key="2">
    <source>
        <dbReference type="ARBA" id="ARBA00022475"/>
    </source>
</evidence>
<dbReference type="InterPro" id="IPR003691">
    <property type="entry name" value="FluC"/>
</dbReference>
<evidence type="ECO:0000256" key="5">
    <source>
        <dbReference type="ARBA" id="ARBA00023136"/>
    </source>
</evidence>
<evidence type="ECO:0000313" key="11">
    <source>
        <dbReference type="EMBL" id="KAB1631964.1"/>
    </source>
</evidence>
<feature type="transmembrane region" description="Helical" evidence="10">
    <location>
        <begin position="64"/>
        <end position="85"/>
    </location>
</feature>
<evidence type="ECO:0000256" key="4">
    <source>
        <dbReference type="ARBA" id="ARBA00022989"/>
    </source>
</evidence>